<dbReference type="EMBL" id="JAUESC010000172">
    <property type="protein sequence ID" value="KAK0593991.1"/>
    <property type="molecule type" value="Genomic_DNA"/>
</dbReference>
<comment type="caution">
    <text evidence="10">The sequence shown here is derived from an EMBL/GenBank/DDBJ whole genome shotgun (WGS) entry which is preliminary data.</text>
</comment>
<evidence type="ECO:0000256" key="9">
    <source>
        <dbReference type="ARBA" id="ARBA00023328"/>
    </source>
</evidence>
<dbReference type="PANTHER" id="PTHR15459">
    <property type="entry name" value="POLYAMINE-MODULATED FACTOR 1"/>
    <property type="match status" value="1"/>
</dbReference>
<keyword evidence="11" id="KW-1185">Reference proteome</keyword>
<keyword evidence="4" id="KW-0132">Cell division</keyword>
<keyword evidence="9" id="KW-0137">Centromere</keyword>
<evidence type="ECO:0000256" key="5">
    <source>
        <dbReference type="ARBA" id="ARBA00022776"/>
    </source>
</evidence>
<evidence type="ECO:0000256" key="8">
    <source>
        <dbReference type="ARBA" id="ARBA00023306"/>
    </source>
</evidence>
<reference evidence="10" key="2">
    <citation type="submission" date="2023-06" db="EMBL/GenBank/DDBJ databases">
        <authorList>
            <person name="Swenson N.G."/>
            <person name="Wegrzyn J.L."/>
            <person name="Mcevoy S.L."/>
        </authorList>
    </citation>
    <scope>NUCLEOTIDE SEQUENCE</scope>
    <source>
        <strain evidence="10">NS2018</strain>
        <tissue evidence="10">Leaf</tissue>
    </source>
</reference>
<keyword evidence="5" id="KW-0498">Mitosis</keyword>
<evidence type="ECO:0000256" key="7">
    <source>
        <dbReference type="ARBA" id="ARBA00023242"/>
    </source>
</evidence>
<proteinExistence type="predicted"/>
<dbReference type="GO" id="GO:0007059">
    <property type="term" value="P:chromosome segregation"/>
    <property type="evidence" value="ECO:0007669"/>
    <property type="project" value="TreeGrafter"/>
</dbReference>
<dbReference type="GO" id="GO:0005634">
    <property type="term" value="C:nucleus"/>
    <property type="evidence" value="ECO:0007669"/>
    <property type="project" value="UniProtKB-SubCell"/>
</dbReference>
<evidence type="ECO:0000313" key="11">
    <source>
        <dbReference type="Proteomes" id="UP001168877"/>
    </source>
</evidence>
<comment type="subcellular location">
    <subcellularLocation>
        <location evidence="2">Chromosome</location>
        <location evidence="2">Centromere</location>
        <location evidence="2">Kinetochore</location>
    </subcellularLocation>
    <subcellularLocation>
        <location evidence="1">Nucleus</location>
    </subcellularLocation>
</comment>
<keyword evidence="8" id="KW-0131">Cell cycle</keyword>
<dbReference type="InterPro" id="IPR007128">
    <property type="entry name" value="PMF1/Nnf1"/>
</dbReference>
<accession>A0AA39SIZ9</accession>
<name>A0AA39SIZ9_ACESA</name>
<evidence type="ECO:0000256" key="3">
    <source>
        <dbReference type="ARBA" id="ARBA00022454"/>
    </source>
</evidence>
<evidence type="ECO:0000256" key="4">
    <source>
        <dbReference type="ARBA" id="ARBA00022618"/>
    </source>
</evidence>
<dbReference type="AlphaFoldDB" id="A0AA39SIZ9"/>
<dbReference type="GO" id="GO:0000444">
    <property type="term" value="C:MIS12/MIND type complex"/>
    <property type="evidence" value="ECO:0007669"/>
    <property type="project" value="InterPro"/>
</dbReference>
<reference evidence="10" key="1">
    <citation type="journal article" date="2022" name="Plant J.">
        <title>Strategies of tolerance reflected in two North American maple genomes.</title>
        <authorList>
            <person name="McEvoy S.L."/>
            <person name="Sezen U.U."/>
            <person name="Trouern-Trend A."/>
            <person name="McMahon S.M."/>
            <person name="Schaberg P.G."/>
            <person name="Yang J."/>
            <person name="Wegrzyn J.L."/>
            <person name="Swenson N.G."/>
        </authorList>
    </citation>
    <scope>NUCLEOTIDE SEQUENCE</scope>
    <source>
        <strain evidence="10">NS2018</strain>
    </source>
</reference>
<evidence type="ECO:0000313" key="10">
    <source>
        <dbReference type="EMBL" id="KAK0593991.1"/>
    </source>
</evidence>
<keyword evidence="6" id="KW-0995">Kinetochore</keyword>
<keyword evidence="7" id="KW-0539">Nucleus</keyword>
<evidence type="ECO:0000256" key="1">
    <source>
        <dbReference type="ARBA" id="ARBA00004123"/>
    </source>
</evidence>
<dbReference type="GO" id="GO:0051301">
    <property type="term" value="P:cell division"/>
    <property type="evidence" value="ECO:0007669"/>
    <property type="project" value="UniProtKB-KW"/>
</dbReference>
<keyword evidence="3" id="KW-0158">Chromosome</keyword>
<evidence type="ECO:0000256" key="6">
    <source>
        <dbReference type="ARBA" id="ARBA00022838"/>
    </source>
</evidence>
<dbReference type="Proteomes" id="UP001168877">
    <property type="component" value="Unassembled WGS sequence"/>
</dbReference>
<evidence type="ECO:0000256" key="2">
    <source>
        <dbReference type="ARBA" id="ARBA00004629"/>
    </source>
</evidence>
<sequence>MFIHHFFFHLQKMSRQSDLNKSFKLAVRSLLTTCPKQEFRNAFPNFSTSEQDSLHRLFIQVITSLHENIEDEFESLCLETQVGAALDTVEQLVEEQGLDPLLSEKTNIMDVKCDISTAKKNEIQYLTGMLERVEEQKRLMQARIELLKRGKQDVSGMMDVVEKLRSGILEYGTCDNGLHNP</sequence>
<gene>
    <name evidence="10" type="ORF">LWI29_031434</name>
</gene>
<dbReference type="Pfam" id="PF03980">
    <property type="entry name" value="Nnf1"/>
    <property type="match status" value="1"/>
</dbReference>
<dbReference type="PANTHER" id="PTHR15459:SF3">
    <property type="entry name" value="POLYAMINE-MODULATED FACTOR 1"/>
    <property type="match status" value="1"/>
</dbReference>
<protein>
    <submittedName>
        <fullName evidence="10">Uncharacterized protein</fullName>
    </submittedName>
</protein>
<organism evidence="10 11">
    <name type="scientific">Acer saccharum</name>
    <name type="common">Sugar maple</name>
    <dbReference type="NCBI Taxonomy" id="4024"/>
    <lineage>
        <taxon>Eukaryota</taxon>
        <taxon>Viridiplantae</taxon>
        <taxon>Streptophyta</taxon>
        <taxon>Embryophyta</taxon>
        <taxon>Tracheophyta</taxon>
        <taxon>Spermatophyta</taxon>
        <taxon>Magnoliopsida</taxon>
        <taxon>eudicotyledons</taxon>
        <taxon>Gunneridae</taxon>
        <taxon>Pentapetalae</taxon>
        <taxon>rosids</taxon>
        <taxon>malvids</taxon>
        <taxon>Sapindales</taxon>
        <taxon>Sapindaceae</taxon>
        <taxon>Hippocastanoideae</taxon>
        <taxon>Acereae</taxon>
        <taxon>Acer</taxon>
    </lineage>
</organism>